<dbReference type="RefSeq" id="WP_406696653.1">
    <property type="nucleotide sequence ID" value="NZ_CP155447.1"/>
</dbReference>
<accession>A0AAU7CFF6</accession>
<dbReference type="SUPFAM" id="SSF50998">
    <property type="entry name" value="Quinoprotein alcohol dehydrogenase-like"/>
    <property type="match status" value="1"/>
</dbReference>
<proteinExistence type="predicted"/>
<feature type="domain" description="Golvesin/Xly CBD-like" evidence="2">
    <location>
        <begin position="890"/>
        <end position="1013"/>
    </location>
</feature>
<feature type="domain" description="Golvesin/Xly CBD-like" evidence="2">
    <location>
        <begin position="1443"/>
        <end position="1572"/>
    </location>
</feature>
<name>A0AAU7CFF6_9BACT</name>
<evidence type="ECO:0000259" key="2">
    <source>
        <dbReference type="Pfam" id="PF25275"/>
    </source>
</evidence>
<dbReference type="PANTHER" id="PTHR24104">
    <property type="entry name" value="E3 UBIQUITIN-PROTEIN LIGASE NHLRC1-RELATED"/>
    <property type="match status" value="1"/>
</dbReference>
<dbReference type="SUPFAM" id="SSF55486">
    <property type="entry name" value="Metalloproteases ('zincins'), catalytic domain"/>
    <property type="match status" value="1"/>
</dbReference>
<organism evidence="3">
    <name type="scientific">Singulisphaera sp. Ch08</name>
    <dbReference type="NCBI Taxonomy" id="3120278"/>
    <lineage>
        <taxon>Bacteria</taxon>
        <taxon>Pseudomonadati</taxon>
        <taxon>Planctomycetota</taxon>
        <taxon>Planctomycetia</taxon>
        <taxon>Isosphaerales</taxon>
        <taxon>Isosphaeraceae</taxon>
        <taxon>Singulisphaera</taxon>
    </lineage>
</organism>
<dbReference type="Pfam" id="PF25275">
    <property type="entry name" value="Golvesin_C"/>
    <property type="match status" value="5"/>
</dbReference>
<feature type="domain" description="Golvesin/Xly CBD-like" evidence="2">
    <location>
        <begin position="1168"/>
        <end position="1293"/>
    </location>
</feature>
<feature type="domain" description="Golvesin/Xly CBD-like" evidence="2">
    <location>
        <begin position="1029"/>
        <end position="1154"/>
    </location>
</feature>
<feature type="domain" description="RapA2 cadherin-like" evidence="1">
    <location>
        <begin position="774"/>
        <end position="843"/>
    </location>
</feature>
<reference evidence="3" key="1">
    <citation type="submission" date="2024-05" db="EMBL/GenBank/DDBJ databases">
        <title>Planctomycetes of the genus Singulisphaera possess chitinolytic capabilities.</title>
        <authorList>
            <person name="Ivanova A."/>
        </authorList>
    </citation>
    <scope>NUCLEOTIDE SEQUENCE</scope>
    <source>
        <strain evidence="3">Ch08T</strain>
    </source>
</reference>
<dbReference type="Pfam" id="PF17803">
    <property type="entry name" value="Cadherin_4"/>
    <property type="match status" value="1"/>
</dbReference>
<feature type="domain" description="Golvesin/Xly CBD-like" evidence="2">
    <location>
        <begin position="1308"/>
        <end position="1432"/>
    </location>
</feature>
<evidence type="ECO:0000313" key="3">
    <source>
        <dbReference type="EMBL" id="XBH03911.1"/>
    </source>
</evidence>
<dbReference type="Gene3D" id="2.60.40.2810">
    <property type="match status" value="1"/>
</dbReference>
<dbReference type="InterPro" id="IPR040853">
    <property type="entry name" value="RapA2_cadherin-like"/>
</dbReference>
<dbReference type="Gene3D" id="2.60.40.3440">
    <property type="match status" value="1"/>
</dbReference>
<evidence type="ECO:0000259" key="1">
    <source>
        <dbReference type="Pfam" id="PF17803"/>
    </source>
</evidence>
<gene>
    <name evidence="3" type="ORF">V5E97_37280</name>
</gene>
<dbReference type="EMBL" id="CP155447">
    <property type="protein sequence ID" value="XBH03911.1"/>
    <property type="molecule type" value="Genomic_DNA"/>
</dbReference>
<dbReference type="InterPro" id="IPR050952">
    <property type="entry name" value="TRIM-NHL_E3_ligases"/>
</dbReference>
<dbReference type="Gene3D" id="3.40.390.10">
    <property type="entry name" value="Collagenase (Catalytic Domain)"/>
    <property type="match status" value="1"/>
</dbReference>
<dbReference type="PANTHER" id="PTHR24104:SF52">
    <property type="entry name" value="GLYCOPROTEIN, PUTATIVE-RELATED"/>
    <property type="match status" value="1"/>
</dbReference>
<dbReference type="InterPro" id="IPR011047">
    <property type="entry name" value="Quinoprotein_ADH-like_sf"/>
</dbReference>
<dbReference type="InterPro" id="IPR033803">
    <property type="entry name" value="CBD-like_Golvesin-Xly"/>
</dbReference>
<dbReference type="Gene3D" id="2.120.10.30">
    <property type="entry name" value="TolB, C-terminal domain"/>
    <property type="match status" value="2"/>
</dbReference>
<dbReference type="SUPFAM" id="SSF63829">
    <property type="entry name" value="Calcium-dependent phosphotriesterase"/>
    <property type="match status" value="1"/>
</dbReference>
<dbReference type="InterPro" id="IPR011042">
    <property type="entry name" value="6-blade_b-propeller_TolB-like"/>
</dbReference>
<dbReference type="InterPro" id="IPR024079">
    <property type="entry name" value="MetalloPept_cat_dom_sf"/>
</dbReference>
<sequence>MITELNRLTGAEIRRFNAPVPANPSGENGLAFDGQLLYYMPQDGSGRLWELNPDSGSVIRSPVVTSGFANIDGLGAVGGKVYLQDHYADQIIVINPANGFEVGRLNVAADLVGGLAGADSPNELIGTERLDVAVRINPSTGSVLGRFLLPGPVYGAAFVDGNYYFGSAFNNRIYVVQRSGDPLYTLTIPYPVSALAGDGVEVSPSNERVLNGDFERGDLTGWLTNSVSNALPRLGYQVYSGTGPWSWPLPTPPQGNFAATNELMWAAPNLVEAKILYQDVFLPTGQFADLSMLIGYQNFSNAFLTPNSLDTHSVLNQQFRIDIVDPSASLLSTAAADVLMTIFQTRAGAPNILAPTAITADLSSFAGQTVRLRIAVAANQADLVTVIDAVSIKTNSTSPSVGVTPYYVADFEEFGGGSKRILRIDPTTGVQSVVSSGGQFIAPYGVTIASDGSLIVADRGPLGGTGTLFRIDPTTGTQSVITTGGFLVDPTGVVIDRDGSLLVADFASGGTGQIIRVNPSTGVQTYVIDVGPVAGPFGIALSPDGLIYTAQHAGFFGLYGQILCIEPTTSTRILVSIAGFLSAPSSLVVAPDGSLIVSDRGASNAQGAILRITPQTGGQTVISQAGFLQEPVGITLTSNSSLIIADIYANLSEPVRSGALLAVDLISGMQSIVATSNYIRNPTGVATVPAPTIPSPLEFDAIEDTLLRVAAPGVLANSSGSSTFVAFVATEPAHGTLTLSSDGSFDYQPAADYFGLDSFTYVASNGLAFSAPRTVNITVSPVNDAPTANNDTYITPQAKPLIVPAPGLLANDTDADGDTLTLTFLTFPTNGNLHITGNGGFVYTPISNFVGTDTFTYLVMDGVQLSLPVVVTIHVTPTPIKLTDHGQLGFSQIGPWTSAEVGGYGGSVDFVPSGDGSAKTTWFTDGLEPGTYEIHVTWLAGGNRASNAPYRIYDGNTLLKTVWIDQRNAPAGTNTQGNVVFQSLGTATIVGTSLRVVLSNDADGFVIADAIFIREAIPFSPRFADDGQPGFSETGTWIPFTTSSGGTARYAAPGDGSASATWFRDDSVTPGSYQVMVTWSAGLNRASNALYRIYDGNRLVKSVRIDQRNAPVGPMRTRDGVFQKIGEFKITGDSIRVVLSNDADGYVIADTIYISEPTYSFRHSDDNQPSTSQIGTWETFPSGYEGSARYTAPGDGSASFTWVIGSMTPGTYEVNVTWGAGGNRASNALYKFYDGNSLILTIRIDQRKAPDGLLWSDNLQFQKIAVVTITGSTLRVVLSNDADGYVIADAVLLGDRTDFTPKISDDSFPSSSRTGTWVNFSGGYTGARYAAPGDGSTSHTWTQSTLVPRAYDIQVTWNAGANRASNALYRIYDGDILLKSVRVDQRLAPIGVSMYGSIFQSLGTVMLTGTTLRVVLSNDADGYVIADAIRISEPIPILPKFSDDTQPNTVQSGTWESFSTGYGDTARYSAPGDGSASLTWVQSALAPDTYEIQVTWNAGSNRASNALYQIYDDNTLIKTVRVDQRDAPIGGVTENGIIFQSLGTVTITGTTIRITLSNDADGYVIADAIRISAASSLRAAGGANSLPDRRLVNLEDLPLIVDAALARWRVAGVEESQLEALRTVPIRIVDLPGDELGLVGSDGIAIDHDAAGYGWFIDPTPDDDFEFAAGMTNPTAQLIDLLSVLGHEFGHLLGLEHEAQAGSTNVMADTLQPGSRRVIRR</sequence>
<protein>
    <submittedName>
        <fullName evidence="3">Tandem-95 repeat protein</fullName>
    </submittedName>
</protein>
<dbReference type="GO" id="GO:0008237">
    <property type="term" value="F:metallopeptidase activity"/>
    <property type="evidence" value="ECO:0007669"/>
    <property type="project" value="InterPro"/>
</dbReference>
<dbReference type="NCBIfam" id="NF012211">
    <property type="entry name" value="tand_rpt_95"/>
    <property type="match status" value="2"/>
</dbReference>